<evidence type="ECO:0000259" key="2">
    <source>
        <dbReference type="Pfam" id="PF00582"/>
    </source>
</evidence>
<dbReference type="EMBL" id="AOIQ01000014">
    <property type="protein sequence ID" value="ELZ10730.1"/>
    <property type="molecule type" value="Genomic_DNA"/>
</dbReference>
<gene>
    <name evidence="3" type="ORF">C479_07963</name>
</gene>
<dbReference type="PRINTS" id="PR01438">
    <property type="entry name" value="UNVRSLSTRESS"/>
</dbReference>
<comment type="caution">
    <text evidence="3">The sequence shown here is derived from an EMBL/GenBank/DDBJ whole genome shotgun (WGS) entry which is preliminary data.</text>
</comment>
<dbReference type="Gene3D" id="3.40.50.12370">
    <property type="match status" value="1"/>
</dbReference>
<dbReference type="Proteomes" id="UP000011560">
    <property type="component" value="Unassembled WGS sequence"/>
</dbReference>
<name>M0BIP4_9EURY</name>
<dbReference type="AlphaFoldDB" id="M0BIP4"/>
<evidence type="ECO:0000313" key="4">
    <source>
        <dbReference type="Proteomes" id="UP000011560"/>
    </source>
</evidence>
<dbReference type="CDD" id="cd00293">
    <property type="entry name" value="USP-like"/>
    <property type="match status" value="2"/>
</dbReference>
<dbReference type="InterPro" id="IPR014729">
    <property type="entry name" value="Rossmann-like_a/b/a_fold"/>
</dbReference>
<feature type="domain" description="UspA" evidence="2">
    <location>
        <begin position="10"/>
        <end position="145"/>
    </location>
</feature>
<reference evidence="3 4" key="1">
    <citation type="journal article" date="2014" name="PLoS Genet.">
        <title>Phylogenetically driven sequencing of extremely halophilic archaea reveals strategies for static and dynamic osmo-response.</title>
        <authorList>
            <person name="Becker E.A."/>
            <person name="Seitzer P.M."/>
            <person name="Tritt A."/>
            <person name="Larsen D."/>
            <person name="Krusor M."/>
            <person name="Yao A.I."/>
            <person name="Wu D."/>
            <person name="Madern D."/>
            <person name="Eisen J.A."/>
            <person name="Darling A.E."/>
            <person name="Facciotti M.T."/>
        </authorList>
    </citation>
    <scope>NUCLEOTIDE SEQUENCE [LARGE SCALE GENOMIC DNA]</scope>
    <source>
        <strain evidence="3 4">JCM 14624</strain>
    </source>
</reference>
<sequence length="288" mass="30309">MSLAAQPSRMYDRVLVPVDDREPSSVALTYALEVAAAYDATAHLLYVADTNKPSQVQYQGAVLDVLEQEGEEVLADASERATNAGVTVDDELVQGDPRHEIVAASEGADLVVMGTHGRSGIDGYLLGSVTEHVVRKTETPVVTVREKATWTYPHERVLVPFDGSPHARDALELATAVAADTGATLHLLGVVDEPTFGAFGSSTGDEDARELLDAAMADIDDVPVETVVESGAVPETIRTVATDAGADLIVMGTHGRQGVNERLLGSTTDRVLRSAPVPVLTVGSQTGD</sequence>
<organism evidence="3 4">
    <name type="scientific">Halovivax asiaticus JCM 14624</name>
    <dbReference type="NCBI Taxonomy" id="1227490"/>
    <lineage>
        <taxon>Archaea</taxon>
        <taxon>Methanobacteriati</taxon>
        <taxon>Methanobacteriota</taxon>
        <taxon>Stenosarchaea group</taxon>
        <taxon>Halobacteria</taxon>
        <taxon>Halobacteriales</taxon>
        <taxon>Natrialbaceae</taxon>
        <taxon>Halovivax</taxon>
    </lineage>
</organism>
<dbReference type="PATRIC" id="fig|1227490.4.peg.1615"/>
<dbReference type="Pfam" id="PF00582">
    <property type="entry name" value="Usp"/>
    <property type="match status" value="2"/>
</dbReference>
<dbReference type="STRING" id="1227490.C479_07963"/>
<keyword evidence="4" id="KW-1185">Reference proteome</keyword>
<dbReference type="InterPro" id="IPR006016">
    <property type="entry name" value="UspA"/>
</dbReference>
<comment type="similarity">
    <text evidence="1">Belongs to the universal stress protein A family.</text>
</comment>
<dbReference type="InterPro" id="IPR006015">
    <property type="entry name" value="Universal_stress_UspA"/>
</dbReference>
<dbReference type="Gene3D" id="3.40.50.620">
    <property type="entry name" value="HUPs"/>
    <property type="match status" value="1"/>
</dbReference>
<accession>M0BIP4</accession>
<dbReference type="PANTHER" id="PTHR46268">
    <property type="entry name" value="STRESS RESPONSE PROTEIN NHAX"/>
    <property type="match status" value="1"/>
</dbReference>
<protein>
    <submittedName>
        <fullName evidence="3">UspA domain-containing protein</fullName>
    </submittedName>
</protein>
<feature type="domain" description="UspA" evidence="2">
    <location>
        <begin position="155"/>
        <end position="282"/>
    </location>
</feature>
<evidence type="ECO:0000313" key="3">
    <source>
        <dbReference type="EMBL" id="ELZ10730.1"/>
    </source>
</evidence>
<proteinExistence type="inferred from homology"/>
<dbReference type="SUPFAM" id="SSF52402">
    <property type="entry name" value="Adenine nucleotide alpha hydrolases-like"/>
    <property type="match status" value="2"/>
</dbReference>
<evidence type="ECO:0000256" key="1">
    <source>
        <dbReference type="ARBA" id="ARBA00008791"/>
    </source>
</evidence>
<dbReference type="PANTHER" id="PTHR46268:SF6">
    <property type="entry name" value="UNIVERSAL STRESS PROTEIN UP12"/>
    <property type="match status" value="1"/>
</dbReference>